<name>A0ABT3FM53_9BACT</name>
<evidence type="ECO:0000256" key="1">
    <source>
        <dbReference type="ARBA" id="ARBA00022452"/>
    </source>
</evidence>
<keyword evidence="1" id="KW-0472">Membrane</keyword>
<evidence type="ECO:0000313" key="7">
    <source>
        <dbReference type="Proteomes" id="UP001207930"/>
    </source>
</evidence>
<evidence type="ECO:0000259" key="4">
    <source>
        <dbReference type="Pfam" id="PF03865"/>
    </source>
</evidence>
<dbReference type="PANTHER" id="PTHR34597:SF3">
    <property type="entry name" value="OUTER MEMBRANE TRANSPORTER CDIB"/>
    <property type="match status" value="1"/>
</dbReference>
<reference evidence="6 7" key="1">
    <citation type="submission" date="2022-10" db="EMBL/GenBank/DDBJ databases">
        <title>Luteolibacter flavescens strain MCCC 1K03193, whole genome shotgun sequencing project.</title>
        <authorList>
            <person name="Zhao G."/>
            <person name="Shen L."/>
        </authorList>
    </citation>
    <scope>NUCLEOTIDE SEQUENCE [LARGE SCALE GENOMIC DNA]</scope>
    <source>
        <strain evidence="6 7">MCCC 1K03193</strain>
    </source>
</reference>
<dbReference type="EMBL" id="JAPDDS010000003">
    <property type="protein sequence ID" value="MCW1884655.1"/>
    <property type="molecule type" value="Genomic_DNA"/>
</dbReference>
<keyword evidence="2" id="KW-0812">Transmembrane</keyword>
<dbReference type="Gene3D" id="2.40.160.50">
    <property type="entry name" value="membrane protein fhac: a member of the omp85/tpsb transporter family"/>
    <property type="match status" value="1"/>
</dbReference>
<dbReference type="RefSeq" id="WP_264500611.1">
    <property type="nucleotide sequence ID" value="NZ_JAPDDS010000003.1"/>
</dbReference>
<feature type="domain" description="Haemolysin activator HlyB C-terminal" evidence="4">
    <location>
        <begin position="424"/>
        <end position="518"/>
    </location>
</feature>
<dbReference type="InterPro" id="IPR051544">
    <property type="entry name" value="TPS_OM_transporter"/>
</dbReference>
<dbReference type="InterPro" id="IPR013686">
    <property type="entry name" value="Polypept-transport_assoc_ShlB"/>
</dbReference>
<comment type="caution">
    <text evidence="6">The sequence shown here is derived from an EMBL/GenBank/DDBJ whole genome shotgun (WGS) entry which is preliminary data.</text>
</comment>
<evidence type="ECO:0008006" key="8">
    <source>
        <dbReference type="Google" id="ProtNLM"/>
    </source>
</evidence>
<proteinExistence type="predicted"/>
<keyword evidence="3" id="KW-0998">Cell outer membrane</keyword>
<keyword evidence="1" id="KW-1134">Transmembrane beta strand</keyword>
<dbReference type="Pfam" id="PF03865">
    <property type="entry name" value="ShlB"/>
    <property type="match status" value="1"/>
</dbReference>
<feature type="domain" description="Polypeptide-transport-associated ShlB-type" evidence="5">
    <location>
        <begin position="84"/>
        <end position="143"/>
    </location>
</feature>
<protein>
    <recommendedName>
        <fullName evidence="8">ShlB/FhaC/HecB family hemolysin secretion/activation protein</fullName>
    </recommendedName>
</protein>
<dbReference type="InterPro" id="IPR005565">
    <property type="entry name" value="Hemolysn_activator_HlyB_C"/>
</dbReference>
<evidence type="ECO:0000256" key="3">
    <source>
        <dbReference type="ARBA" id="ARBA00023237"/>
    </source>
</evidence>
<evidence type="ECO:0000259" key="5">
    <source>
        <dbReference type="Pfam" id="PF08479"/>
    </source>
</evidence>
<dbReference type="Gene3D" id="3.10.20.310">
    <property type="entry name" value="membrane protein fhac"/>
    <property type="match status" value="1"/>
</dbReference>
<gene>
    <name evidence="6" type="ORF">OKA04_07925</name>
</gene>
<dbReference type="Pfam" id="PF08479">
    <property type="entry name" value="POTRA_2"/>
    <property type="match status" value="1"/>
</dbReference>
<accession>A0ABT3FM53</accession>
<dbReference type="Proteomes" id="UP001207930">
    <property type="component" value="Unassembled WGS sequence"/>
</dbReference>
<dbReference type="PANTHER" id="PTHR34597">
    <property type="entry name" value="SLR1661 PROTEIN"/>
    <property type="match status" value="1"/>
</dbReference>
<organism evidence="6 7">
    <name type="scientific">Luteolibacter flavescens</name>
    <dbReference type="NCBI Taxonomy" id="1859460"/>
    <lineage>
        <taxon>Bacteria</taxon>
        <taxon>Pseudomonadati</taxon>
        <taxon>Verrucomicrobiota</taxon>
        <taxon>Verrucomicrobiia</taxon>
        <taxon>Verrucomicrobiales</taxon>
        <taxon>Verrucomicrobiaceae</taxon>
        <taxon>Luteolibacter</taxon>
    </lineage>
</organism>
<evidence type="ECO:0000256" key="2">
    <source>
        <dbReference type="ARBA" id="ARBA00022692"/>
    </source>
</evidence>
<keyword evidence="7" id="KW-1185">Reference proteome</keyword>
<evidence type="ECO:0000313" key="6">
    <source>
        <dbReference type="EMBL" id="MCW1884655.1"/>
    </source>
</evidence>
<sequence>MRVLLVVCLVASARGQSLPGVAPRLPDAPATESLPPVRAAAENTPGGEVLVQRLEKVVLVSPQGGEEEDLATRLAATSGLLVPSPTKLARVLDRWSGKSLDGRELASLADEVLIHYDREGYPVVSLEVPEQDLSAGVLRLTVEIGRFGEVGVSRPKRGNPELVAKGLRLQSGELVRRGEIDEQLAWYSRTAFRKPRLFVSPGVEPATADLLIAFEESHPWRVNLGYENSGPELLGRDRFLLGVAGWTPGEHLLAWQTVVGSPASSLLANALRWEIPFHGSHQVLQLDAAYAEVATRYTSGGIPVESEGSSWSLAAQQRIPLPSWGGWQQRLAAGFELKGTDQFLLFGGGSVSPGEVVFFHGKLSHELSRHWEDGAATFESGIFASPGGLGGNNDDAAFQAYDARAESDYLIGRFSGDGWWSPGNDWQVHLRGTAQIADSRLLPAEQFAVGGYQTVRGVAEREYSADAGWQASLELHSPLISVGKACDFRVLGFVDHAALDMRDGPSSSLSGAGLGLRMQVMDSIDVRFDHGWRIDHAEQASHIGINLNF</sequence>